<dbReference type="Proteomes" id="UP001627408">
    <property type="component" value="Unassembled WGS sequence"/>
</dbReference>
<dbReference type="InterPro" id="IPR032710">
    <property type="entry name" value="NTF2-like_dom_sf"/>
</dbReference>
<dbReference type="Gene3D" id="3.10.450.50">
    <property type="match status" value="1"/>
</dbReference>
<sequence>MDTDTPAEAALGRTSKEEANVATVLKMFNDGWGTNAGWENVWRAYVAPNVRTYFHSHPPMEGLDAAMAFNAELFAGFPSLRMTVEATIAEEDTVIVRGRLNGAQDGPFLGAPASGAAVDVPDVTLFRLEDGKIVESRYFTDLLAVMTAIGAVETRN</sequence>
<dbReference type="InterPro" id="IPR009959">
    <property type="entry name" value="Cyclase_SnoaL-like"/>
</dbReference>
<dbReference type="SUPFAM" id="SSF54427">
    <property type="entry name" value="NTF2-like"/>
    <property type="match status" value="1"/>
</dbReference>
<organism evidence="1 2">
    <name type="scientific">Tateyamaria armeniaca</name>
    <dbReference type="NCBI Taxonomy" id="2518930"/>
    <lineage>
        <taxon>Bacteria</taxon>
        <taxon>Pseudomonadati</taxon>
        <taxon>Pseudomonadota</taxon>
        <taxon>Alphaproteobacteria</taxon>
        <taxon>Rhodobacterales</taxon>
        <taxon>Roseobacteraceae</taxon>
        <taxon>Tateyamaria</taxon>
    </lineage>
</organism>
<dbReference type="EMBL" id="JBHDIY010000002">
    <property type="protein sequence ID" value="MFL4470058.1"/>
    <property type="molecule type" value="Genomic_DNA"/>
</dbReference>
<gene>
    <name evidence="1" type="ORF">ACERZ8_09345</name>
</gene>
<name>A0ABW8UY31_9RHOB</name>
<keyword evidence="2" id="KW-1185">Reference proteome</keyword>
<dbReference type="Pfam" id="PF07366">
    <property type="entry name" value="SnoaL"/>
    <property type="match status" value="1"/>
</dbReference>
<reference evidence="1 2" key="1">
    <citation type="submission" date="2024-08" db="EMBL/GenBank/DDBJ databases">
        <title>Tateyamaria sp. nov., isolated from marine algae.</title>
        <authorList>
            <person name="Choi B.J."/>
            <person name="Kim J.M."/>
            <person name="Lee J.K."/>
            <person name="Choi D.G."/>
            <person name="Bayburt H."/>
            <person name="Baek J.H."/>
            <person name="Han D.M."/>
            <person name="Jeon C.O."/>
        </authorList>
    </citation>
    <scope>NUCLEOTIDE SEQUENCE [LARGE SCALE GENOMIC DNA]</scope>
    <source>
        <strain evidence="1 2">KMU-156</strain>
    </source>
</reference>
<accession>A0ABW8UY31</accession>
<protein>
    <submittedName>
        <fullName evidence="1">Ester cyclase</fullName>
    </submittedName>
</protein>
<evidence type="ECO:0000313" key="1">
    <source>
        <dbReference type="EMBL" id="MFL4470058.1"/>
    </source>
</evidence>
<comment type="caution">
    <text evidence="1">The sequence shown here is derived from an EMBL/GenBank/DDBJ whole genome shotgun (WGS) entry which is preliminary data.</text>
</comment>
<dbReference type="RefSeq" id="WP_407591930.1">
    <property type="nucleotide sequence ID" value="NZ_JBHDIY010000002.1"/>
</dbReference>
<dbReference type="PANTHER" id="PTHR38436">
    <property type="entry name" value="POLYKETIDE CYCLASE SNOAL-LIKE DOMAIN"/>
    <property type="match status" value="1"/>
</dbReference>
<proteinExistence type="predicted"/>
<dbReference type="PANTHER" id="PTHR38436:SF1">
    <property type="entry name" value="ESTER CYCLASE"/>
    <property type="match status" value="1"/>
</dbReference>
<evidence type="ECO:0000313" key="2">
    <source>
        <dbReference type="Proteomes" id="UP001627408"/>
    </source>
</evidence>